<dbReference type="PROSITE" id="PS50850">
    <property type="entry name" value="MFS"/>
    <property type="match status" value="1"/>
</dbReference>
<name>A0A9P9IUN9_9HYPO</name>
<evidence type="ECO:0000313" key="11">
    <source>
        <dbReference type="Proteomes" id="UP000738349"/>
    </source>
</evidence>
<evidence type="ECO:0000256" key="3">
    <source>
        <dbReference type="ARBA" id="ARBA00022692"/>
    </source>
</evidence>
<gene>
    <name evidence="10" type="ORF">EDB81DRAFT_902982</name>
</gene>
<keyword evidence="6" id="KW-0325">Glycoprotein</keyword>
<evidence type="ECO:0000256" key="6">
    <source>
        <dbReference type="ARBA" id="ARBA00023180"/>
    </source>
</evidence>
<dbReference type="InterPro" id="IPR036259">
    <property type="entry name" value="MFS_trans_sf"/>
</dbReference>
<evidence type="ECO:0000256" key="7">
    <source>
        <dbReference type="SAM" id="MobiDB-lite"/>
    </source>
</evidence>
<feature type="transmembrane region" description="Helical" evidence="8">
    <location>
        <begin position="106"/>
        <end position="124"/>
    </location>
</feature>
<feature type="transmembrane region" description="Helical" evidence="8">
    <location>
        <begin position="130"/>
        <end position="152"/>
    </location>
</feature>
<organism evidence="10 11">
    <name type="scientific">Dactylonectria macrodidyma</name>
    <dbReference type="NCBI Taxonomy" id="307937"/>
    <lineage>
        <taxon>Eukaryota</taxon>
        <taxon>Fungi</taxon>
        <taxon>Dikarya</taxon>
        <taxon>Ascomycota</taxon>
        <taxon>Pezizomycotina</taxon>
        <taxon>Sordariomycetes</taxon>
        <taxon>Hypocreomycetidae</taxon>
        <taxon>Hypocreales</taxon>
        <taxon>Nectriaceae</taxon>
        <taxon>Dactylonectria</taxon>
    </lineage>
</organism>
<feature type="compositionally biased region" description="Acidic residues" evidence="7">
    <location>
        <begin position="11"/>
        <end position="20"/>
    </location>
</feature>
<evidence type="ECO:0000256" key="4">
    <source>
        <dbReference type="ARBA" id="ARBA00022989"/>
    </source>
</evidence>
<keyword evidence="3 8" id="KW-0812">Transmembrane</keyword>
<feature type="transmembrane region" description="Helical" evidence="8">
    <location>
        <begin position="456"/>
        <end position="476"/>
    </location>
</feature>
<evidence type="ECO:0000256" key="2">
    <source>
        <dbReference type="ARBA" id="ARBA00022448"/>
    </source>
</evidence>
<keyword evidence="2" id="KW-0813">Transport</keyword>
<feature type="transmembrane region" description="Helical" evidence="8">
    <location>
        <begin position="433"/>
        <end position="450"/>
    </location>
</feature>
<dbReference type="OrthoDB" id="440553at2759"/>
<accession>A0A9P9IUN9</accession>
<sequence length="487" mass="52426">MGTGQQAVEEPTQDDTGQNDDVERTASTTPVFSKWQKRWISLIASFASMFSTLSSFVYMPALTPIANALNVSLTLMNLTVTSYMVVAGIAPAFMGDIADQSGRKPVYILLFILMLGANLGMANVKQWSVLLVLRMVLSAGASGTVGAAYGVIADITTVGERGSFIGTIFLFTTMAPTLGPVLGGILTARLGWRWIFWFLSILTGVTLLILILFLPETQRRIVADRRRSGRGIYWSLWSPRIHGGQNSSQGSDNQDSNTRTCRMPNPLTCLSVLAHKGSLCTIMIGALAYVSFMTLQTSLASMAIELYDLNYLQAGLIYLPAGVSAAVSAKLTGKFIDWNFRRAHRRFGVEDTSIRHLHEIEGFPIEETRLQGAYVVTVLSAVATAGYGLHISAMLVTQVLAGATGAALFTMMATLLTDYNVHRSATAQAASNLVRCLGAGAGTASFSPLVDAIGPGWTFGIYAILVLFQLPLIWGLKANGVAWRKSG</sequence>
<dbReference type="Proteomes" id="UP000738349">
    <property type="component" value="Unassembled WGS sequence"/>
</dbReference>
<dbReference type="PANTHER" id="PTHR23502">
    <property type="entry name" value="MAJOR FACILITATOR SUPERFAMILY"/>
    <property type="match status" value="1"/>
</dbReference>
<dbReference type="Pfam" id="PF07690">
    <property type="entry name" value="MFS_1"/>
    <property type="match status" value="1"/>
</dbReference>
<feature type="transmembrane region" description="Helical" evidence="8">
    <location>
        <begin position="316"/>
        <end position="336"/>
    </location>
</feature>
<dbReference type="PANTHER" id="PTHR23502:SF51">
    <property type="entry name" value="QUINIDINE RESISTANCE PROTEIN 1-RELATED"/>
    <property type="match status" value="1"/>
</dbReference>
<keyword evidence="4 8" id="KW-1133">Transmembrane helix</keyword>
<dbReference type="GO" id="GO:0022857">
    <property type="term" value="F:transmembrane transporter activity"/>
    <property type="evidence" value="ECO:0007669"/>
    <property type="project" value="InterPro"/>
</dbReference>
<feature type="transmembrane region" description="Helical" evidence="8">
    <location>
        <begin position="164"/>
        <end position="188"/>
    </location>
</feature>
<dbReference type="EMBL" id="JAGMUV010000014">
    <property type="protein sequence ID" value="KAH7134147.1"/>
    <property type="molecule type" value="Genomic_DNA"/>
</dbReference>
<feature type="transmembrane region" description="Helical" evidence="8">
    <location>
        <begin position="373"/>
        <end position="393"/>
    </location>
</feature>
<feature type="region of interest" description="Disordered" evidence="7">
    <location>
        <begin position="1"/>
        <end position="25"/>
    </location>
</feature>
<evidence type="ECO:0000256" key="8">
    <source>
        <dbReference type="SAM" id="Phobius"/>
    </source>
</evidence>
<dbReference type="AlphaFoldDB" id="A0A9P9IUN9"/>
<keyword evidence="11" id="KW-1185">Reference proteome</keyword>
<reference evidence="10" key="1">
    <citation type="journal article" date="2021" name="Nat. Commun.">
        <title>Genetic determinants of endophytism in the Arabidopsis root mycobiome.</title>
        <authorList>
            <person name="Mesny F."/>
            <person name="Miyauchi S."/>
            <person name="Thiergart T."/>
            <person name="Pickel B."/>
            <person name="Atanasova L."/>
            <person name="Karlsson M."/>
            <person name="Huettel B."/>
            <person name="Barry K.W."/>
            <person name="Haridas S."/>
            <person name="Chen C."/>
            <person name="Bauer D."/>
            <person name="Andreopoulos W."/>
            <person name="Pangilinan J."/>
            <person name="LaButti K."/>
            <person name="Riley R."/>
            <person name="Lipzen A."/>
            <person name="Clum A."/>
            <person name="Drula E."/>
            <person name="Henrissat B."/>
            <person name="Kohler A."/>
            <person name="Grigoriev I.V."/>
            <person name="Martin F.M."/>
            <person name="Hacquard S."/>
        </authorList>
    </citation>
    <scope>NUCLEOTIDE SEQUENCE</scope>
    <source>
        <strain evidence="10">MPI-CAGE-AT-0147</strain>
    </source>
</reference>
<feature type="transmembrane region" description="Helical" evidence="8">
    <location>
        <begin position="71"/>
        <end position="94"/>
    </location>
</feature>
<dbReference type="GO" id="GO:0005886">
    <property type="term" value="C:plasma membrane"/>
    <property type="evidence" value="ECO:0007669"/>
    <property type="project" value="TreeGrafter"/>
</dbReference>
<dbReference type="Gene3D" id="1.20.1250.20">
    <property type="entry name" value="MFS general substrate transporter like domains"/>
    <property type="match status" value="1"/>
</dbReference>
<evidence type="ECO:0000259" key="9">
    <source>
        <dbReference type="PROSITE" id="PS50850"/>
    </source>
</evidence>
<dbReference type="InterPro" id="IPR011701">
    <property type="entry name" value="MFS"/>
</dbReference>
<proteinExistence type="predicted"/>
<evidence type="ECO:0000256" key="1">
    <source>
        <dbReference type="ARBA" id="ARBA00004141"/>
    </source>
</evidence>
<evidence type="ECO:0000256" key="5">
    <source>
        <dbReference type="ARBA" id="ARBA00023136"/>
    </source>
</evidence>
<comment type="subcellular location">
    <subcellularLocation>
        <location evidence="1">Membrane</location>
        <topology evidence="1">Multi-pass membrane protein</topology>
    </subcellularLocation>
</comment>
<feature type="transmembrane region" description="Helical" evidence="8">
    <location>
        <begin position="399"/>
        <end position="421"/>
    </location>
</feature>
<feature type="domain" description="Major facilitator superfamily (MFS) profile" evidence="9">
    <location>
        <begin position="40"/>
        <end position="481"/>
    </location>
</feature>
<dbReference type="SUPFAM" id="SSF103473">
    <property type="entry name" value="MFS general substrate transporter"/>
    <property type="match status" value="1"/>
</dbReference>
<feature type="transmembrane region" description="Helical" evidence="8">
    <location>
        <begin position="279"/>
        <end position="304"/>
    </location>
</feature>
<comment type="caution">
    <text evidence="10">The sequence shown here is derived from an EMBL/GenBank/DDBJ whole genome shotgun (WGS) entry which is preliminary data.</text>
</comment>
<protein>
    <submittedName>
        <fullName evidence="10">Multidrug resistance protein</fullName>
    </submittedName>
</protein>
<dbReference type="InterPro" id="IPR020846">
    <property type="entry name" value="MFS_dom"/>
</dbReference>
<evidence type="ECO:0000313" key="10">
    <source>
        <dbReference type="EMBL" id="KAH7134147.1"/>
    </source>
</evidence>
<feature type="transmembrane region" description="Helical" evidence="8">
    <location>
        <begin position="39"/>
        <end position="59"/>
    </location>
</feature>
<keyword evidence="5 8" id="KW-0472">Membrane</keyword>
<feature type="transmembrane region" description="Helical" evidence="8">
    <location>
        <begin position="194"/>
        <end position="215"/>
    </location>
</feature>